<organism evidence="2 3">
    <name type="scientific">Pararge aegeria aegeria</name>
    <dbReference type="NCBI Taxonomy" id="348720"/>
    <lineage>
        <taxon>Eukaryota</taxon>
        <taxon>Metazoa</taxon>
        <taxon>Ecdysozoa</taxon>
        <taxon>Arthropoda</taxon>
        <taxon>Hexapoda</taxon>
        <taxon>Insecta</taxon>
        <taxon>Pterygota</taxon>
        <taxon>Neoptera</taxon>
        <taxon>Endopterygota</taxon>
        <taxon>Lepidoptera</taxon>
        <taxon>Glossata</taxon>
        <taxon>Ditrysia</taxon>
        <taxon>Papilionoidea</taxon>
        <taxon>Nymphalidae</taxon>
        <taxon>Satyrinae</taxon>
        <taxon>Satyrini</taxon>
        <taxon>Parargina</taxon>
        <taxon>Pararge</taxon>
    </lineage>
</organism>
<dbReference type="OrthoDB" id="7166767at2759"/>
<sequence length="271" mass="30732">MELLIILTAALALTSADKHCNGVDMDGKYYNLNIIKEGISHIHDLAVNRNDDSIYFTYEDVSQNVLNRVLGHIDIGTKVATVIQGIRNATAIAIDNFNNKIYVGGADGLFRINEHKVPERLPIQDDVKSMHYKNGLYFVNNRNEAYKFEDGFASPIPELNGIKVDRLVLDDDNNIFFTQDKKLFRIKLGTRAINTHEGLTTNALSTDNYSRAYICTDKGVYAYNKYKFVFDKKADLRNLKALSFRKLNEPTYAVADYIIELKLSPIGCFED</sequence>
<dbReference type="InterPro" id="IPR015943">
    <property type="entry name" value="WD40/YVTN_repeat-like_dom_sf"/>
</dbReference>
<protein>
    <submittedName>
        <fullName evidence="2">Jg10497 protein</fullName>
    </submittedName>
</protein>
<evidence type="ECO:0000313" key="3">
    <source>
        <dbReference type="Proteomes" id="UP000838756"/>
    </source>
</evidence>
<feature type="signal peptide" evidence="1">
    <location>
        <begin position="1"/>
        <end position="16"/>
    </location>
</feature>
<name>A0A8S4RED4_9NEOP</name>
<dbReference type="AlphaFoldDB" id="A0A8S4RED4"/>
<keyword evidence="1" id="KW-0732">Signal</keyword>
<feature type="chain" id="PRO_5035933893" evidence="1">
    <location>
        <begin position="17"/>
        <end position="271"/>
    </location>
</feature>
<dbReference type="InterPro" id="IPR011042">
    <property type="entry name" value="6-blade_b-propeller_TolB-like"/>
</dbReference>
<keyword evidence="3" id="KW-1185">Reference proteome</keyword>
<evidence type="ECO:0000256" key="1">
    <source>
        <dbReference type="SAM" id="SignalP"/>
    </source>
</evidence>
<dbReference type="Gene3D" id="2.130.10.10">
    <property type="entry name" value="YVTN repeat-like/Quinoprotein amine dehydrogenase"/>
    <property type="match status" value="1"/>
</dbReference>
<proteinExistence type="predicted"/>
<dbReference type="SUPFAM" id="SSF63829">
    <property type="entry name" value="Calcium-dependent phosphotriesterase"/>
    <property type="match status" value="1"/>
</dbReference>
<accession>A0A8S4RED4</accession>
<gene>
    <name evidence="2" type="primary">jg10497</name>
    <name evidence="2" type="ORF">PAEG_LOCUS12917</name>
</gene>
<dbReference type="Gene3D" id="2.120.10.30">
    <property type="entry name" value="TolB, C-terminal domain"/>
    <property type="match status" value="1"/>
</dbReference>
<dbReference type="EMBL" id="CAKXAJ010025115">
    <property type="protein sequence ID" value="CAH2235246.1"/>
    <property type="molecule type" value="Genomic_DNA"/>
</dbReference>
<reference evidence="2" key="1">
    <citation type="submission" date="2022-03" db="EMBL/GenBank/DDBJ databases">
        <authorList>
            <person name="Lindestad O."/>
        </authorList>
    </citation>
    <scope>NUCLEOTIDE SEQUENCE</scope>
</reference>
<dbReference type="Proteomes" id="UP000838756">
    <property type="component" value="Unassembled WGS sequence"/>
</dbReference>
<comment type="caution">
    <text evidence="2">The sequence shown here is derived from an EMBL/GenBank/DDBJ whole genome shotgun (WGS) entry which is preliminary data.</text>
</comment>
<evidence type="ECO:0000313" key="2">
    <source>
        <dbReference type="EMBL" id="CAH2235246.1"/>
    </source>
</evidence>